<evidence type="ECO:0000313" key="2">
    <source>
        <dbReference type="EMBL" id="CAJ1055554.1"/>
    </source>
</evidence>
<feature type="compositionally biased region" description="Polar residues" evidence="1">
    <location>
        <begin position="26"/>
        <end position="37"/>
    </location>
</feature>
<dbReference type="Proteomes" id="UP001178508">
    <property type="component" value="Chromosome 4"/>
</dbReference>
<dbReference type="GO" id="GO:0005654">
    <property type="term" value="C:nucleoplasm"/>
    <property type="evidence" value="ECO:0007669"/>
    <property type="project" value="TreeGrafter"/>
</dbReference>
<feature type="compositionally biased region" description="Low complexity" evidence="1">
    <location>
        <begin position="94"/>
        <end position="115"/>
    </location>
</feature>
<feature type="compositionally biased region" description="Basic residues" evidence="1">
    <location>
        <begin position="1"/>
        <end position="13"/>
    </location>
</feature>
<organism evidence="2 3">
    <name type="scientific">Xyrichtys novacula</name>
    <name type="common">Pearly razorfish</name>
    <name type="synonym">Hemipteronotus novacula</name>
    <dbReference type="NCBI Taxonomy" id="13765"/>
    <lineage>
        <taxon>Eukaryota</taxon>
        <taxon>Metazoa</taxon>
        <taxon>Chordata</taxon>
        <taxon>Craniata</taxon>
        <taxon>Vertebrata</taxon>
        <taxon>Euteleostomi</taxon>
        <taxon>Actinopterygii</taxon>
        <taxon>Neopterygii</taxon>
        <taxon>Teleostei</taxon>
        <taxon>Neoteleostei</taxon>
        <taxon>Acanthomorphata</taxon>
        <taxon>Eupercaria</taxon>
        <taxon>Labriformes</taxon>
        <taxon>Labridae</taxon>
        <taxon>Xyrichtys</taxon>
    </lineage>
</organism>
<dbReference type="PANTHER" id="PTHR16477">
    <property type="entry name" value="COILED-COIL DOMAIN-CONTAINING PROTEIN 106"/>
    <property type="match status" value="1"/>
</dbReference>
<accession>A0AAV1F4D5</accession>
<dbReference type="AlphaFoldDB" id="A0AAV1F4D5"/>
<feature type="region of interest" description="Disordered" evidence="1">
    <location>
        <begin position="80"/>
        <end position="159"/>
    </location>
</feature>
<dbReference type="Pfam" id="PF15794">
    <property type="entry name" value="CCDC106"/>
    <property type="match status" value="1"/>
</dbReference>
<feature type="compositionally biased region" description="Basic residues" evidence="1">
    <location>
        <begin position="122"/>
        <end position="153"/>
    </location>
</feature>
<dbReference type="PANTHER" id="PTHR16477:SF5">
    <property type="entry name" value="COILED-COIL DOMAIN-CONTAINING PROTEIN 106-RELATED"/>
    <property type="match status" value="1"/>
</dbReference>
<feature type="region of interest" description="Disordered" evidence="1">
    <location>
        <begin position="1"/>
        <end position="44"/>
    </location>
</feature>
<sequence>MNTATRRARNKRPRPIDVIEDEEEGNSTGNPVSQSPTAELAAKRMRTQLEKAKNNEASQAKVIEKLTKEKEDLLAEVAKYKKKSTKANEEEYASSDSQISTTSTSSSLSFSYSSTSEEERKKKGKKTRKKGKTQKRPKRKKAKSSKEKGRRRAMNPQQVVERYKKVLGHFQKGKNLSESYNAVDVNKNTITTSASIPELAISAPDKYADVLQGYSRSQKLNVFVQECSKVLSEDPELMAKVDKLKDEGKLLPISKRT</sequence>
<evidence type="ECO:0000256" key="1">
    <source>
        <dbReference type="SAM" id="MobiDB-lite"/>
    </source>
</evidence>
<gene>
    <name evidence="2" type="ORF">XNOV1_A000915</name>
</gene>
<reference evidence="2" key="1">
    <citation type="submission" date="2023-08" db="EMBL/GenBank/DDBJ databases">
        <authorList>
            <person name="Alioto T."/>
            <person name="Alioto T."/>
            <person name="Gomez Garrido J."/>
        </authorList>
    </citation>
    <scope>NUCLEOTIDE SEQUENCE</scope>
</reference>
<dbReference type="EMBL" id="OY660867">
    <property type="protein sequence ID" value="CAJ1055554.1"/>
    <property type="molecule type" value="Genomic_DNA"/>
</dbReference>
<proteinExistence type="predicted"/>
<keyword evidence="3" id="KW-1185">Reference proteome</keyword>
<name>A0AAV1F4D5_XYRNO</name>
<dbReference type="InterPro" id="IPR031591">
    <property type="entry name" value="CCDC106"/>
</dbReference>
<evidence type="ECO:0000313" key="3">
    <source>
        <dbReference type="Proteomes" id="UP001178508"/>
    </source>
</evidence>
<protein>
    <submittedName>
        <fullName evidence="2">Coiled-coil domain-containing protein 106</fullName>
    </submittedName>
</protein>